<feature type="domain" description="Deacetylase sirtuin-type" evidence="5">
    <location>
        <begin position="1"/>
        <end position="257"/>
    </location>
</feature>
<keyword evidence="2" id="KW-0808">Transferase</keyword>
<feature type="active site" description="Proton acceptor" evidence="4">
    <location>
        <position position="124"/>
    </location>
</feature>
<gene>
    <name evidence="6" type="ORF">ATK06_0637</name>
</gene>
<sequence>MQTDFFAAISGVFERVERPVVEFFTGAGISADSGIATFRDKDTGLWSQVDPQEVCSMSAWARDPELVFGWHLWQARLMSQAAPNPGHFAAATWEASSLCDAHVTTQNIDSLHEAAGSRNVAHLHGNVAKFECGICGRPYRGEVPLPEEPVERIAPPECPACGNLVKPAVTFFGEALPARDWQVAQERMLAADLVIIVGTSGVVFPAAGLPVEAKRAGATLVEVSPQPTDLTPLCSATWSTTAAEAGPASQEFISAPY</sequence>
<dbReference type="Proteomes" id="UP000221653">
    <property type="component" value="Unassembled WGS sequence"/>
</dbReference>
<dbReference type="Gene3D" id="3.40.50.1220">
    <property type="entry name" value="TPP-binding domain"/>
    <property type="match status" value="1"/>
</dbReference>
<keyword evidence="3" id="KW-0520">NAD</keyword>
<dbReference type="Pfam" id="PF02146">
    <property type="entry name" value="SIR2"/>
    <property type="match status" value="1"/>
</dbReference>
<dbReference type="Gene3D" id="3.30.1600.10">
    <property type="entry name" value="SIR2/SIRT2 'Small Domain"/>
    <property type="match status" value="1"/>
</dbReference>
<feature type="binding site" evidence="4">
    <location>
        <position position="161"/>
    </location>
    <ligand>
        <name>Zn(2+)</name>
        <dbReference type="ChEBI" id="CHEBI:29105"/>
    </ligand>
</feature>
<feature type="binding site" evidence="4">
    <location>
        <position position="135"/>
    </location>
    <ligand>
        <name>Zn(2+)</name>
        <dbReference type="ChEBI" id="CHEBI:29105"/>
    </ligand>
</feature>
<accession>A0A2A9DLE4</accession>
<dbReference type="InterPro" id="IPR029035">
    <property type="entry name" value="DHS-like_NAD/FAD-binding_dom"/>
</dbReference>
<organism evidence="6 7">
    <name type="scientific">Corynebacterium renale</name>
    <dbReference type="NCBI Taxonomy" id="1724"/>
    <lineage>
        <taxon>Bacteria</taxon>
        <taxon>Bacillati</taxon>
        <taxon>Actinomycetota</taxon>
        <taxon>Actinomycetes</taxon>
        <taxon>Mycobacteriales</taxon>
        <taxon>Corynebacteriaceae</taxon>
        <taxon>Corynebacterium</taxon>
    </lineage>
</organism>
<dbReference type="InterPro" id="IPR050134">
    <property type="entry name" value="NAD-dep_sirtuin_deacylases"/>
</dbReference>
<comment type="caution">
    <text evidence="6">The sequence shown here is derived from an EMBL/GenBank/DDBJ whole genome shotgun (WGS) entry which is preliminary data.</text>
</comment>
<evidence type="ECO:0000256" key="1">
    <source>
        <dbReference type="ARBA" id="ARBA00012928"/>
    </source>
</evidence>
<dbReference type="AlphaFoldDB" id="A0A2A9DLE4"/>
<dbReference type="EMBL" id="PDJF01000001">
    <property type="protein sequence ID" value="PFG27567.1"/>
    <property type="molecule type" value="Genomic_DNA"/>
</dbReference>
<dbReference type="RefSeq" id="WP_098388823.1">
    <property type="nucleotide sequence ID" value="NZ_LS483464.1"/>
</dbReference>
<evidence type="ECO:0000313" key="7">
    <source>
        <dbReference type="Proteomes" id="UP000221653"/>
    </source>
</evidence>
<dbReference type="NCBIfam" id="NF001753">
    <property type="entry name" value="PRK00481.1-3"/>
    <property type="match status" value="1"/>
</dbReference>
<evidence type="ECO:0000256" key="2">
    <source>
        <dbReference type="ARBA" id="ARBA00022679"/>
    </source>
</evidence>
<dbReference type="GO" id="GO:0070403">
    <property type="term" value="F:NAD+ binding"/>
    <property type="evidence" value="ECO:0007669"/>
    <property type="project" value="InterPro"/>
</dbReference>
<evidence type="ECO:0000256" key="3">
    <source>
        <dbReference type="ARBA" id="ARBA00023027"/>
    </source>
</evidence>
<evidence type="ECO:0000259" key="5">
    <source>
        <dbReference type="PROSITE" id="PS50305"/>
    </source>
</evidence>
<dbReference type="InterPro" id="IPR026591">
    <property type="entry name" value="Sirtuin_cat_small_dom_sf"/>
</dbReference>
<reference evidence="6 7" key="1">
    <citation type="submission" date="2017-10" db="EMBL/GenBank/DDBJ databases">
        <title>Sequencing the genomes of 1000 actinobacteria strains.</title>
        <authorList>
            <person name="Klenk H.-P."/>
        </authorList>
    </citation>
    <scope>NUCLEOTIDE SEQUENCE [LARGE SCALE GENOMIC DNA]</scope>
    <source>
        <strain evidence="6 7">DSM 20688</strain>
    </source>
</reference>
<proteinExistence type="predicted"/>
<dbReference type="SUPFAM" id="SSF52467">
    <property type="entry name" value="DHS-like NAD/FAD-binding domain"/>
    <property type="match status" value="1"/>
</dbReference>
<dbReference type="OrthoDB" id="9800582at2"/>
<dbReference type="InterPro" id="IPR003000">
    <property type="entry name" value="Sirtuin"/>
</dbReference>
<feature type="binding site" evidence="4">
    <location>
        <position position="132"/>
    </location>
    <ligand>
        <name>Zn(2+)</name>
        <dbReference type="ChEBI" id="CHEBI:29105"/>
    </ligand>
</feature>
<dbReference type="STRING" id="1724.GCA_001044175_00098"/>
<keyword evidence="4" id="KW-0862">Zinc</keyword>
<feature type="binding site" evidence="4">
    <location>
        <position position="158"/>
    </location>
    <ligand>
        <name>Zn(2+)</name>
        <dbReference type="ChEBI" id="CHEBI:29105"/>
    </ligand>
</feature>
<keyword evidence="4" id="KW-0479">Metal-binding</keyword>
<dbReference type="PANTHER" id="PTHR11085">
    <property type="entry name" value="NAD-DEPENDENT PROTEIN DEACYLASE SIRTUIN-5, MITOCHONDRIAL-RELATED"/>
    <property type="match status" value="1"/>
</dbReference>
<evidence type="ECO:0000256" key="4">
    <source>
        <dbReference type="PROSITE-ProRule" id="PRU00236"/>
    </source>
</evidence>
<name>A0A2A9DLE4_9CORY</name>
<dbReference type="EC" id="2.3.1.286" evidence="1"/>
<dbReference type="PANTHER" id="PTHR11085:SF10">
    <property type="entry name" value="NAD-DEPENDENT PROTEIN DEACYLASE SIRTUIN-5, MITOCHONDRIAL-RELATED"/>
    <property type="match status" value="1"/>
</dbReference>
<dbReference type="GO" id="GO:0046872">
    <property type="term" value="F:metal ion binding"/>
    <property type="evidence" value="ECO:0007669"/>
    <property type="project" value="UniProtKB-KW"/>
</dbReference>
<keyword evidence="7" id="KW-1185">Reference proteome</keyword>
<dbReference type="InterPro" id="IPR026590">
    <property type="entry name" value="Ssirtuin_cat_dom"/>
</dbReference>
<evidence type="ECO:0000313" key="6">
    <source>
        <dbReference type="EMBL" id="PFG27567.1"/>
    </source>
</evidence>
<dbReference type="PROSITE" id="PS50305">
    <property type="entry name" value="SIRTUIN"/>
    <property type="match status" value="1"/>
</dbReference>
<dbReference type="GO" id="GO:0017136">
    <property type="term" value="F:histone deacetylase activity, NAD-dependent"/>
    <property type="evidence" value="ECO:0007669"/>
    <property type="project" value="TreeGrafter"/>
</dbReference>
<protein>
    <recommendedName>
        <fullName evidence="1">protein acetyllysine N-acetyltransferase</fullName>
        <ecNumber evidence="1">2.3.1.286</ecNumber>
    </recommendedName>
</protein>